<feature type="transmembrane region" description="Helical" evidence="3">
    <location>
        <begin position="289"/>
        <end position="311"/>
    </location>
</feature>
<evidence type="ECO:0000256" key="2">
    <source>
        <dbReference type="SAM" id="MobiDB-lite"/>
    </source>
</evidence>
<dbReference type="AlphaFoldDB" id="R7SEF5"/>
<dbReference type="PANTHER" id="PTHR42910:SF1">
    <property type="entry name" value="MAJOR FACILITATOR SUPERFAMILY (MFS) PROFILE DOMAIN-CONTAINING PROTEIN"/>
    <property type="match status" value="1"/>
</dbReference>
<dbReference type="EMBL" id="JH711593">
    <property type="protein sequence ID" value="EIW74210.1"/>
    <property type="molecule type" value="Genomic_DNA"/>
</dbReference>
<feature type="transmembrane region" description="Helical" evidence="3">
    <location>
        <begin position="348"/>
        <end position="366"/>
    </location>
</feature>
<gene>
    <name evidence="5" type="ORF">CONPUDRAFT_67720</name>
</gene>
<feature type="transmembrane region" description="Helical" evidence="3">
    <location>
        <begin position="179"/>
        <end position="198"/>
    </location>
</feature>
<keyword evidence="3" id="KW-1133">Transmembrane helix</keyword>
<feature type="transmembrane region" description="Helical" evidence="3">
    <location>
        <begin position="417"/>
        <end position="435"/>
    </location>
</feature>
<evidence type="ECO:0000313" key="6">
    <source>
        <dbReference type="Proteomes" id="UP000053558"/>
    </source>
</evidence>
<dbReference type="OrthoDB" id="2105912at2759"/>
<feature type="compositionally biased region" description="Basic and acidic residues" evidence="2">
    <location>
        <begin position="481"/>
        <end position="501"/>
    </location>
</feature>
<sequence>MASPTATIFEVPVNVGTKEEQEAAPAEQYPTTDFGFIPIPRRLRYQPEKPFHFGLLMNISFGFASTFMVANLFYCQPLLIQFSDSFGVSYEKVSTIPTLTQAGYALGLLLISPLGDLVRRRQLIIALVFMCMLLTVGIAVTTNLIAFQALCFLAAIVTVVPQILMPLTADLAPPERRASALAVVLSGLLLGILLGRVLAGVIGNFTSWRVVYYMSVGVQGVVFVGAYLLLPDYPAKNKNLTYFDILYTMAKFVVTEPQLVQGMLINFASSACFTAFWVTLTFLLGGPPYYYSTLVTLVIGLFGLVGMLGVMTAPFTGRFVDRLVPWYGVLIASCGMLVFSAIQTGAGAVSIGAVVIVCFGLDVFRQTQQVSVATNVFSIDASARSRLNAVLILSTFTGQVAGTSAGTTVFLQYGWRALGGFMMALCGFMILILFVRGPHVSRYRWVGYQGGFESRKSVIDERKKKEKEKRDLEAGNNASRNENESEKSPEATAPEEGRPEEVEMPEVQEVGYAMQGDSESERGNP</sequence>
<feature type="transmembrane region" description="Helical" evidence="3">
    <location>
        <begin position="210"/>
        <end position="230"/>
    </location>
</feature>
<evidence type="ECO:0000256" key="1">
    <source>
        <dbReference type="ARBA" id="ARBA00004141"/>
    </source>
</evidence>
<dbReference type="InterPro" id="IPR036259">
    <property type="entry name" value="MFS_trans_sf"/>
</dbReference>
<keyword evidence="3" id="KW-0812">Transmembrane</keyword>
<feature type="transmembrane region" description="Helical" evidence="3">
    <location>
        <begin position="264"/>
        <end position="283"/>
    </location>
</feature>
<feature type="transmembrane region" description="Helical" evidence="3">
    <location>
        <begin position="146"/>
        <end position="167"/>
    </location>
</feature>
<keyword evidence="6" id="KW-1185">Reference proteome</keyword>
<comment type="subcellular location">
    <subcellularLocation>
        <location evidence="1">Membrane</location>
        <topology evidence="1">Multi-pass membrane protein</topology>
    </subcellularLocation>
</comment>
<feature type="transmembrane region" description="Helical" evidence="3">
    <location>
        <begin position="123"/>
        <end position="140"/>
    </location>
</feature>
<dbReference type="InterPro" id="IPR020846">
    <property type="entry name" value="MFS_dom"/>
</dbReference>
<dbReference type="Pfam" id="PF07690">
    <property type="entry name" value="MFS_1"/>
    <property type="match status" value="1"/>
</dbReference>
<dbReference type="CDD" id="cd17324">
    <property type="entry name" value="MFS_NepI_like"/>
    <property type="match status" value="1"/>
</dbReference>
<dbReference type="InterPro" id="IPR011701">
    <property type="entry name" value="MFS"/>
</dbReference>
<reference evidence="6" key="1">
    <citation type="journal article" date="2012" name="Science">
        <title>The Paleozoic origin of enzymatic lignin decomposition reconstructed from 31 fungal genomes.</title>
        <authorList>
            <person name="Floudas D."/>
            <person name="Binder M."/>
            <person name="Riley R."/>
            <person name="Barry K."/>
            <person name="Blanchette R.A."/>
            <person name="Henrissat B."/>
            <person name="Martinez A.T."/>
            <person name="Otillar R."/>
            <person name="Spatafora J.W."/>
            <person name="Yadav J.S."/>
            <person name="Aerts A."/>
            <person name="Benoit I."/>
            <person name="Boyd A."/>
            <person name="Carlson A."/>
            <person name="Copeland A."/>
            <person name="Coutinho P.M."/>
            <person name="de Vries R.P."/>
            <person name="Ferreira P."/>
            <person name="Findley K."/>
            <person name="Foster B."/>
            <person name="Gaskell J."/>
            <person name="Glotzer D."/>
            <person name="Gorecki P."/>
            <person name="Heitman J."/>
            <person name="Hesse C."/>
            <person name="Hori C."/>
            <person name="Igarashi K."/>
            <person name="Jurgens J.A."/>
            <person name="Kallen N."/>
            <person name="Kersten P."/>
            <person name="Kohler A."/>
            <person name="Kuees U."/>
            <person name="Kumar T.K.A."/>
            <person name="Kuo A."/>
            <person name="LaButti K."/>
            <person name="Larrondo L.F."/>
            <person name="Lindquist E."/>
            <person name="Ling A."/>
            <person name="Lombard V."/>
            <person name="Lucas S."/>
            <person name="Lundell T."/>
            <person name="Martin R."/>
            <person name="McLaughlin D.J."/>
            <person name="Morgenstern I."/>
            <person name="Morin E."/>
            <person name="Murat C."/>
            <person name="Nagy L.G."/>
            <person name="Nolan M."/>
            <person name="Ohm R.A."/>
            <person name="Patyshakuliyeva A."/>
            <person name="Rokas A."/>
            <person name="Ruiz-Duenas F.J."/>
            <person name="Sabat G."/>
            <person name="Salamov A."/>
            <person name="Samejima M."/>
            <person name="Schmutz J."/>
            <person name="Slot J.C."/>
            <person name="St John F."/>
            <person name="Stenlid J."/>
            <person name="Sun H."/>
            <person name="Sun S."/>
            <person name="Syed K."/>
            <person name="Tsang A."/>
            <person name="Wiebenga A."/>
            <person name="Young D."/>
            <person name="Pisabarro A."/>
            <person name="Eastwood D.C."/>
            <person name="Martin F."/>
            <person name="Cullen D."/>
            <person name="Grigoriev I.V."/>
            <person name="Hibbett D.S."/>
        </authorList>
    </citation>
    <scope>NUCLEOTIDE SEQUENCE [LARGE SCALE GENOMIC DNA]</scope>
    <source>
        <strain evidence="6">RWD-64-598 SS2</strain>
    </source>
</reference>
<dbReference type="PANTHER" id="PTHR42910">
    <property type="entry name" value="TRANSPORTER SCO4007-RELATED"/>
    <property type="match status" value="1"/>
</dbReference>
<proteinExistence type="predicted"/>
<evidence type="ECO:0000313" key="5">
    <source>
        <dbReference type="EMBL" id="EIW74210.1"/>
    </source>
</evidence>
<feature type="transmembrane region" description="Helical" evidence="3">
    <location>
        <begin position="51"/>
        <end position="74"/>
    </location>
</feature>
<dbReference type="KEGG" id="cput:CONPUDRAFT_67720"/>
<feature type="transmembrane region" description="Helical" evidence="3">
    <location>
        <begin position="323"/>
        <end position="342"/>
    </location>
</feature>
<keyword evidence="3" id="KW-0472">Membrane</keyword>
<feature type="transmembrane region" description="Helical" evidence="3">
    <location>
        <begin position="94"/>
        <end position="111"/>
    </location>
</feature>
<dbReference type="eggNOG" id="ENOG502QUXC">
    <property type="taxonomic scope" value="Eukaryota"/>
</dbReference>
<dbReference type="GO" id="GO:0022857">
    <property type="term" value="F:transmembrane transporter activity"/>
    <property type="evidence" value="ECO:0007669"/>
    <property type="project" value="InterPro"/>
</dbReference>
<evidence type="ECO:0000259" key="4">
    <source>
        <dbReference type="PROSITE" id="PS50850"/>
    </source>
</evidence>
<dbReference type="Proteomes" id="UP000053558">
    <property type="component" value="Unassembled WGS sequence"/>
</dbReference>
<dbReference type="Gene3D" id="1.20.1250.20">
    <property type="entry name" value="MFS general substrate transporter like domains"/>
    <property type="match status" value="2"/>
</dbReference>
<feature type="region of interest" description="Disordered" evidence="2">
    <location>
        <begin position="460"/>
        <end position="525"/>
    </location>
</feature>
<feature type="domain" description="Major facilitator superfamily (MFS) profile" evidence="4">
    <location>
        <begin position="55"/>
        <end position="441"/>
    </location>
</feature>
<protein>
    <submittedName>
        <fullName evidence="5">MFS general substrate transporter</fullName>
    </submittedName>
</protein>
<name>R7SEF5_CONPW</name>
<dbReference type="RefSeq" id="XP_007775522.1">
    <property type="nucleotide sequence ID" value="XM_007777332.1"/>
</dbReference>
<dbReference type="SUPFAM" id="SSF103473">
    <property type="entry name" value="MFS general substrate transporter"/>
    <property type="match status" value="1"/>
</dbReference>
<feature type="compositionally biased region" description="Basic and acidic residues" evidence="2">
    <location>
        <begin position="460"/>
        <end position="473"/>
    </location>
</feature>
<evidence type="ECO:0000256" key="3">
    <source>
        <dbReference type="SAM" id="Phobius"/>
    </source>
</evidence>
<organism evidence="5 6">
    <name type="scientific">Coniophora puteana (strain RWD-64-598)</name>
    <name type="common">Brown rot fungus</name>
    <dbReference type="NCBI Taxonomy" id="741705"/>
    <lineage>
        <taxon>Eukaryota</taxon>
        <taxon>Fungi</taxon>
        <taxon>Dikarya</taxon>
        <taxon>Basidiomycota</taxon>
        <taxon>Agaricomycotina</taxon>
        <taxon>Agaricomycetes</taxon>
        <taxon>Agaricomycetidae</taxon>
        <taxon>Boletales</taxon>
        <taxon>Coniophorineae</taxon>
        <taxon>Coniophoraceae</taxon>
        <taxon>Coniophora</taxon>
    </lineage>
</organism>
<dbReference type="GO" id="GO:0016020">
    <property type="term" value="C:membrane"/>
    <property type="evidence" value="ECO:0007669"/>
    <property type="project" value="UniProtKB-SubCell"/>
</dbReference>
<accession>R7SEF5</accession>
<dbReference type="PROSITE" id="PS50850">
    <property type="entry name" value="MFS"/>
    <property type="match status" value="1"/>
</dbReference>
<dbReference type="GeneID" id="19208585"/>
<feature type="transmembrane region" description="Helical" evidence="3">
    <location>
        <begin position="387"/>
        <end position="411"/>
    </location>
</feature>